<gene>
    <name evidence="2" type="ORF">WS71_07045</name>
</gene>
<evidence type="ECO:0000313" key="3">
    <source>
        <dbReference type="Proteomes" id="UP000067711"/>
    </source>
</evidence>
<proteinExistence type="predicted"/>
<reference evidence="2 3" key="1">
    <citation type="submission" date="2015-12" db="EMBL/GenBank/DDBJ databases">
        <title>Diversity of Burkholderia near neighbor genomes.</title>
        <authorList>
            <person name="Sahl J."/>
            <person name="Wagner D."/>
            <person name="Keim P."/>
        </authorList>
    </citation>
    <scope>NUCLEOTIDE SEQUENCE [LARGE SCALE GENOMIC DNA]</scope>
    <source>
        <strain evidence="2 3">BDU8</strain>
    </source>
</reference>
<dbReference type="Proteomes" id="UP000067711">
    <property type="component" value="Chromosome 2"/>
</dbReference>
<evidence type="ECO:0000313" key="2">
    <source>
        <dbReference type="EMBL" id="AOJ07095.1"/>
    </source>
</evidence>
<sequence length="73" mass="7648">MTSRGEGRSRPPRCRLQNRPAACPTPVVDDPGSARTRVAVAAIPTEGDSPSRGFDVGVTGAQSRLRGRRGGFA</sequence>
<dbReference type="AlphaFoldDB" id="A0A1B4FTW6"/>
<name>A0A1B4FTW6_9BURK</name>
<feature type="region of interest" description="Disordered" evidence="1">
    <location>
        <begin position="1"/>
        <end position="32"/>
    </location>
</feature>
<protein>
    <submittedName>
        <fullName evidence="2">Uncharacterized protein</fullName>
    </submittedName>
</protein>
<evidence type="ECO:0000256" key="1">
    <source>
        <dbReference type="SAM" id="MobiDB-lite"/>
    </source>
</evidence>
<accession>A0A1B4FTW6</accession>
<dbReference type="EMBL" id="CP013388">
    <property type="protein sequence ID" value="AOJ07095.1"/>
    <property type="molecule type" value="Genomic_DNA"/>
</dbReference>
<feature type="region of interest" description="Disordered" evidence="1">
    <location>
        <begin position="44"/>
        <end position="73"/>
    </location>
</feature>
<organism evidence="2 3">
    <name type="scientific">Burkholderia mayonis</name>
    <dbReference type="NCBI Taxonomy" id="1385591"/>
    <lineage>
        <taxon>Bacteria</taxon>
        <taxon>Pseudomonadati</taxon>
        <taxon>Pseudomonadota</taxon>
        <taxon>Betaproteobacteria</taxon>
        <taxon>Burkholderiales</taxon>
        <taxon>Burkholderiaceae</taxon>
        <taxon>Burkholderia</taxon>
        <taxon>pseudomallei group</taxon>
    </lineage>
</organism>